<dbReference type="EC" id="3.6.1.1" evidence="6"/>
<sequence length="175" mass="19562">MSLNKVTAGQDIPNDINVIIEIPANADPIKYEVDKASGAIFVDRFTSTPMFYPCNYGYINHTLSLDGDPVDVLVPTPYPLLAGSVIRCRPIGVLKMTDESGEDAKIVAVPHSKLSSEYNHIQDIDDLPSLLKAQIVHFFEHYKELEANKWVKIDGWENAESAKEEIITSFERAQK</sequence>
<proteinExistence type="inferred from homology"/>
<keyword evidence="5 6" id="KW-0460">Magnesium</keyword>
<evidence type="ECO:0000256" key="5">
    <source>
        <dbReference type="ARBA" id="ARBA00022842"/>
    </source>
</evidence>
<dbReference type="FunFam" id="3.90.80.10:FF:000001">
    <property type="entry name" value="Inorganic pyrophosphatase"/>
    <property type="match status" value="1"/>
</dbReference>
<comment type="function">
    <text evidence="6">Catalyzes the hydrolysis of inorganic pyrophosphate (PPi) forming two phosphate ions.</text>
</comment>
<evidence type="ECO:0000256" key="1">
    <source>
        <dbReference type="ARBA" id="ARBA00001946"/>
    </source>
</evidence>
<dbReference type="Proteomes" id="UP000241426">
    <property type="component" value="Unassembled WGS sequence"/>
</dbReference>
<keyword evidence="2 6" id="KW-0963">Cytoplasm</keyword>
<dbReference type="InterPro" id="IPR036649">
    <property type="entry name" value="Pyrophosphatase_sf"/>
</dbReference>
<comment type="cofactor">
    <cofactor evidence="1 6">
        <name>Mg(2+)</name>
        <dbReference type="ChEBI" id="CHEBI:18420"/>
    </cofactor>
</comment>
<feature type="binding site" evidence="6">
    <location>
        <position position="66"/>
    </location>
    <ligand>
        <name>Mg(2+)</name>
        <dbReference type="ChEBI" id="CHEBI:18420"/>
        <label>1</label>
    </ligand>
</feature>
<evidence type="ECO:0000256" key="6">
    <source>
        <dbReference type="HAMAP-Rule" id="MF_00209"/>
    </source>
</evidence>
<comment type="subcellular location">
    <subcellularLocation>
        <location evidence="6">Cytoplasm</location>
    </subcellularLocation>
</comment>
<keyword evidence="3 6" id="KW-0479">Metal-binding</keyword>
<feature type="binding site" evidence="6">
    <location>
        <position position="71"/>
    </location>
    <ligand>
        <name>Mg(2+)</name>
        <dbReference type="ChEBI" id="CHEBI:18420"/>
        <label>1</label>
    </ligand>
</feature>
<dbReference type="Pfam" id="PF00719">
    <property type="entry name" value="Pyrophosphatase"/>
    <property type="match status" value="1"/>
</dbReference>
<feature type="binding site" evidence="6">
    <location>
        <position position="71"/>
    </location>
    <ligand>
        <name>Mg(2+)</name>
        <dbReference type="ChEBI" id="CHEBI:18420"/>
        <label>2</label>
    </ligand>
</feature>
<dbReference type="HAMAP" id="MF_00209">
    <property type="entry name" value="Inorganic_PPase"/>
    <property type="match status" value="1"/>
</dbReference>
<protein>
    <recommendedName>
        <fullName evidence="6">Inorganic pyrophosphatase</fullName>
        <ecNumber evidence="6">3.6.1.1</ecNumber>
    </recommendedName>
    <alternativeName>
        <fullName evidence="6">Pyrophosphate phospho-hydrolase</fullName>
        <shortName evidence="6">PPase</shortName>
    </alternativeName>
</protein>
<dbReference type="GO" id="GO:0006796">
    <property type="term" value="P:phosphate-containing compound metabolic process"/>
    <property type="evidence" value="ECO:0007669"/>
    <property type="project" value="InterPro"/>
</dbReference>
<comment type="similarity">
    <text evidence="6">Belongs to the PPase family.</text>
</comment>
<dbReference type="GO" id="GO:0005737">
    <property type="term" value="C:cytoplasm"/>
    <property type="evidence" value="ECO:0007669"/>
    <property type="project" value="UniProtKB-SubCell"/>
</dbReference>
<name>A0A0B7JGB1_9GAMM</name>
<evidence type="ECO:0000313" key="8">
    <source>
        <dbReference type="Proteomes" id="UP000241426"/>
    </source>
</evidence>
<accession>A0A2T3KCB7</accession>
<dbReference type="InterPro" id="IPR008162">
    <property type="entry name" value="Pyrophosphatase"/>
</dbReference>
<feature type="binding site" evidence="6">
    <location>
        <position position="56"/>
    </location>
    <ligand>
        <name>substrate</name>
    </ligand>
</feature>
<feature type="binding site" evidence="6">
    <location>
        <position position="30"/>
    </location>
    <ligand>
        <name>substrate</name>
    </ligand>
</feature>
<comment type="subunit">
    <text evidence="6">Homohexamer.</text>
</comment>
<dbReference type="GO" id="GO:0004427">
    <property type="term" value="F:inorganic diphosphate phosphatase activity"/>
    <property type="evidence" value="ECO:0007669"/>
    <property type="project" value="UniProtKB-UniRule"/>
</dbReference>
<dbReference type="PANTHER" id="PTHR10286">
    <property type="entry name" value="INORGANIC PYROPHOSPHATASE"/>
    <property type="match status" value="1"/>
</dbReference>
<gene>
    <name evidence="6" type="primary">ppa</name>
    <name evidence="7" type="ORF">C9J27_21390</name>
</gene>
<comment type="catalytic activity">
    <reaction evidence="6">
        <text>diphosphate + H2O = 2 phosphate + H(+)</text>
        <dbReference type="Rhea" id="RHEA:24576"/>
        <dbReference type="ChEBI" id="CHEBI:15377"/>
        <dbReference type="ChEBI" id="CHEBI:15378"/>
        <dbReference type="ChEBI" id="CHEBI:33019"/>
        <dbReference type="ChEBI" id="CHEBI:43474"/>
        <dbReference type="EC" id="3.6.1.1"/>
    </reaction>
</comment>
<dbReference type="GeneID" id="29943031"/>
<reference evidence="7 8" key="1">
    <citation type="submission" date="2018-01" db="EMBL/GenBank/DDBJ databases">
        <title>Whole genome sequencing of Histamine producing bacteria.</title>
        <authorList>
            <person name="Butler K."/>
        </authorList>
    </citation>
    <scope>NUCLEOTIDE SEQUENCE [LARGE SCALE GENOMIC DNA]</scope>
    <source>
        <strain evidence="7 8">FS-7.2</strain>
    </source>
</reference>
<dbReference type="RefSeq" id="WP_036796201.1">
    <property type="nucleotide sequence ID" value="NZ_JAUZMV010000001.1"/>
</dbReference>
<dbReference type="Gene3D" id="3.90.80.10">
    <property type="entry name" value="Inorganic pyrophosphatase"/>
    <property type="match status" value="1"/>
</dbReference>
<feature type="binding site" evidence="6">
    <location>
        <position position="44"/>
    </location>
    <ligand>
        <name>substrate</name>
    </ligand>
</feature>
<dbReference type="PROSITE" id="PS00387">
    <property type="entry name" value="PPASE"/>
    <property type="match status" value="1"/>
</dbReference>
<feature type="binding site" evidence="6">
    <location>
        <position position="103"/>
    </location>
    <ligand>
        <name>Mg(2+)</name>
        <dbReference type="ChEBI" id="CHEBI:18420"/>
        <label>1</label>
    </ligand>
</feature>
<keyword evidence="4 6" id="KW-0378">Hydrolase</keyword>
<comment type="caution">
    <text evidence="7">The sequence shown here is derived from an EMBL/GenBank/DDBJ whole genome shotgun (WGS) entry which is preliminary data.</text>
</comment>
<feature type="binding site" evidence="6">
    <location>
        <position position="142"/>
    </location>
    <ligand>
        <name>substrate</name>
    </ligand>
</feature>
<organism evidence="7 8">
    <name type="scientific">Photobacterium kishitanii</name>
    <dbReference type="NCBI Taxonomy" id="318456"/>
    <lineage>
        <taxon>Bacteria</taxon>
        <taxon>Pseudomonadati</taxon>
        <taxon>Pseudomonadota</taxon>
        <taxon>Gammaproteobacteria</taxon>
        <taxon>Vibrionales</taxon>
        <taxon>Vibrionaceae</taxon>
        <taxon>Photobacterium</taxon>
    </lineage>
</organism>
<evidence type="ECO:0000313" key="7">
    <source>
        <dbReference type="EMBL" id="PSU93251.1"/>
    </source>
</evidence>
<dbReference type="eggNOG" id="COG0221">
    <property type="taxonomic scope" value="Bacteria"/>
</dbReference>
<evidence type="ECO:0000256" key="3">
    <source>
        <dbReference type="ARBA" id="ARBA00022723"/>
    </source>
</evidence>
<dbReference type="AlphaFoldDB" id="A0A0B7JGB1"/>
<evidence type="ECO:0000256" key="2">
    <source>
        <dbReference type="ARBA" id="ARBA00022490"/>
    </source>
</evidence>
<dbReference type="SUPFAM" id="SSF50324">
    <property type="entry name" value="Inorganic pyrophosphatase"/>
    <property type="match status" value="1"/>
</dbReference>
<dbReference type="GO" id="GO:0000287">
    <property type="term" value="F:magnesium ion binding"/>
    <property type="evidence" value="ECO:0007669"/>
    <property type="project" value="UniProtKB-UniRule"/>
</dbReference>
<dbReference type="NCBIfam" id="NF002317">
    <property type="entry name" value="PRK01250.1"/>
    <property type="match status" value="1"/>
</dbReference>
<dbReference type="CDD" id="cd00412">
    <property type="entry name" value="pyrophosphatase"/>
    <property type="match status" value="1"/>
</dbReference>
<dbReference type="EMBL" id="PYNF01000030">
    <property type="protein sequence ID" value="PSU93251.1"/>
    <property type="molecule type" value="Genomic_DNA"/>
</dbReference>
<accession>A0A0B7JGB1</accession>
<evidence type="ECO:0000256" key="4">
    <source>
        <dbReference type="ARBA" id="ARBA00022801"/>
    </source>
</evidence>